<dbReference type="OrthoDB" id="9814200at2"/>
<reference evidence="3" key="1">
    <citation type="submission" date="2017-11" db="EMBL/GenBank/DDBJ databases">
        <authorList>
            <person name="Zhu W."/>
        </authorList>
    </citation>
    <scope>NUCLEOTIDE SEQUENCE [LARGE SCALE GENOMIC DNA]</scope>
    <source>
        <strain evidence="3">160</strain>
    </source>
</reference>
<evidence type="ECO:0000259" key="1">
    <source>
        <dbReference type="Pfam" id="PF21351"/>
    </source>
</evidence>
<organism evidence="2 3">
    <name type="scientific">Oceanobacillus zhaokaii</name>
    <dbReference type="NCBI Taxonomy" id="2052660"/>
    <lineage>
        <taxon>Bacteria</taxon>
        <taxon>Bacillati</taxon>
        <taxon>Bacillota</taxon>
        <taxon>Bacilli</taxon>
        <taxon>Bacillales</taxon>
        <taxon>Bacillaceae</taxon>
        <taxon>Oceanobacillus</taxon>
    </lineage>
</organism>
<dbReference type="Proteomes" id="UP000253908">
    <property type="component" value="Chromosome"/>
</dbReference>
<dbReference type="Gene3D" id="1.10.357.10">
    <property type="entry name" value="Tetracycline Repressor, domain 2"/>
    <property type="match status" value="1"/>
</dbReference>
<dbReference type="AlphaFoldDB" id="A0A345PLV9"/>
<dbReference type="KEGG" id="ocn:CUC15_19570"/>
<dbReference type="EMBL" id="CP024848">
    <property type="protein sequence ID" value="AXI10989.1"/>
    <property type="molecule type" value="Genomic_DNA"/>
</dbReference>
<dbReference type="RefSeq" id="WP_114918273.1">
    <property type="nucleotide sequence ID" value="NZ_CP024848.1"/>
</dbReference>
<evidence type="ECO:0000313" key="2">
    <source>
        <dbReference type="EMBL" id="AXI10989.1"/>
    </source>
</evidence>
<gene>
    <name evidence="2" type="ORF">CUC15_19570</name>
</gene>
<dbReference type="SUPFAM" id="SSF48498">
    <property type="entry name" value="Tetracyclin repressor-like, C-terminal domain"/>
    <property type="match status" value="1"/>
</dbReference>
<name>A0A345PLV9_9BACI</name>
<dbReference type="Pfam" id="PF21351">
    <property type="entry name" value="TetR_C_41"/>
    <property type="match status" value="1"/>
</dbReference>
<dbReference type="InterPro" id="IPR036271">
    <property type="entry name" value="Tet_transcr_reg_TetR-rel_C_sf"/>
</dbReference>
<evidence type="ECO:0000313" key="3">
    <source>
        <dbReference type="Proteomes" id="UP000253908"/>
    </source>
</evidence>
<proteinExistence type="predicted"/>
<protein>
    <recommendedName>
        <fullName evidence="1">Transcriptional regulator Rv0078-like C-terminal domain-containing protein</fullName>
    </recommendedName>
</protein>
<accession>A0A345PLV9</accession>
<feature type="domain" description="Transcriptional regulator Rv0078-like C-terminal" evidence="1">
    <location>
        <begin position="17"/>
        <end position="108"/>
    </location>
</feature>
<keyword evidence="3" id="KW-1185">Reference proteome</keyword>
<dbReference type="InterPro" id="IPR049484">
    <property type="entry name" value="Rv0078-like_C"/>
</dbReference>
<sequence length="110" mass="12555">MFLNKVSKTIRINIPEEQNLRILLIDGPAVLGWDVFRLMDEQNSMRHLSEQLEDLQKQGYLKPLSIGVMTHFLSGAMNEAALWMAENPDDENLLEDIMATITTLLEGLKK</sequence>